<reference evidence="1" key="1">
    <citation type="submission" date="2022-07" db="EMBL/GenBank/DDBJ databases">
        <title>Genome Sequence of Phlebia brevispora.</title>
        <authorList>
            <person name="Buettner E."/>
        </authorList>
    </citation>
    <scope>NUCLEOTIDE SEQUENCE</scope>
    <source>
        <strain evidence="1">MPL23</strain>
    </source>
</reference>
<accession>A0ACC1TC16</accession>
<evidence type="ECO:0000313" key="1">
    <source>
        <dbReference type="EMBL" id="KAJ3557868.1"/>
    </source>
</evidence>
<dbReference type="EMBL" id="JANHOG010000126">
    <property type="protein sequence ID" value="KAJ3557868.1"/>
    <property type="molecule type" value="Genomic_DNA"/>
</dbReference>
<evidence type="ECO:0000313" key="2">
    <source>
        <dbReference type="Proteomes" id="UP001148662"/>
    </source>
</evidence>
<comment type="caution">
    <text evidence="1">The sequence shown here is derived from an EMBL/GenBank/DDBJ whole genome shotgun (WGS) entry which is preliminary data.</text>
</comment>
<protein>
    <submittedName>
        <fullName evidence="1">Uncharacterized protein</fullName>
    </submittedName>
</protein>
<organism evidence="1 2">
    <name type="scientific">Phlebia brevispora</name>
    <dbReference type="NCBI Taxonomy" id="194682"/>
    <lineage>
        <taxon>Eukaryota</taxon>
        <taxon>Fungi</taxon>
        <taxon>Dikarya</taxon>
        <taxon>Basidiomycota</taxon>
        <taxon>Agaricomycotina</taxon>
        <taxon>Agaricomycetes</taxon>
        <taxon>Polyporales</taxon>
        <taxon>Meruliaceae</taxon>
        <taxon>Phlebia</taxon>
    </lineage>
</organism>
<sequence>MSAVKFHHHGRFALAGGTLPDAITAYQTFGDPKNPCIVFGTCYGGRLDGTGPLGNMWLIGENLPLDPRKYFIVNFASFSNGESSSPSNTPPPYNGPYFPKVTYEDNVHAQYAVLTKELGVSKVFCAMGVSMGGQLAYHWAALYPDFVDRFVSICSAARTSMHCSTVIESVKFAMTSAKDFNDGNYTSHARLAVGAAQRILQSWAYTHQFFRERLYLRGRMYTDLKDFLRAEGDGGWLNWDANDMLTLIDTWQSGDISKTSRVNVLEQGELESTLAGIKAKALVMPSKEDMLFPITDSELEVQAMKNTKAKLAVIPSQLGHGAAGGFSPPDTEFIVTQLNEFFAST</sequence>
<proteinExistence type="predicted"/>
<gene>
    <name evidence="1" type="ORF">NM688_g1236</name>
</gene>
<dbReference type="Proteomes" id="UP001148662">
    <property type="component" value="Unassembled WGS sequence"/>
</dbReference>
<name>A0ACC1TC16_9APHY</name>
<keyword evidence="2" id="KW-1185">Reference proteome</keyword>